<dbReference type="InterPro" id="IPR036249">
    <property type="entry name" value="Thioredoxin-like_sf"/>
</dbReference>
<evidence type="ECO:0000256" key="5">
    <source>
        <dbReference type="SAM" id="Phobius"/>
    </source>
</evidence>
<reference evidence="8 9" key="1">
    <citation type="submission" date="2017-10" db="EMBL/GenBank/DDBJ databases">
        <authorList>
            <consortium name="Urmite Genomes"/>
        </authorList>
    </citation>
    <scope>NUCLEOTIDE SEQUENCE [LARGE SCALE GENOMIC DNA]</scope>
    <source>
        <strain evidence="8 9">FB-527</strain>
    </source>
</reference>
<organism evidence="8 9">
    <name type="scientific">Mycobacterium simulans</name>
    <dbReference type="NCBI Taxonomy" id="627089"/>
    <lineage>
        <taxon>Bacteria</taxon>
        <taxon>Bacillati</taxon>
        <taxon>Actinomycetota</taxon>
        <taxon>Actinomycetes</taxon>
        <taxon>Mycobacteriales</taxon>
        <taxon>Mycobacteriaceae</taxon>
        <taxon>Mycobacterium</taxon>
    </lineage>
</organism>
<dbReference type="GO" id="GO:0030416">
    <property type="term" value="P:methylamine metabolic process"/>
    <property type="evidence" value="ECO:0007669"/>
    <property type="project" value="InterPro"/>
</dbReference>
<dbReference type="Pfam" id="PF13098">
    <property type="entry name" value="Thioredoxin_2"/>
    <property type="match status" value="1"/>
</dbReference>
<sequence>MLMHMWILAARLSLAAVFTIAVTAKLADTNDLRHAVEAFGVPRMVAAILAPTMIATEFGVAVLLLTAPRYGALGALTVLTGFSAAVLANIARGRRLECHCFGRLSNGPIGWPTLARNGCLAGLAAIVASDGQFIWPLMALMSVMLILWTGPTSYRRWNARPGNAAAGLALWDREGDKWTLDRLLQRRKPLVLIFSQPGCGACEQLLPDVVAWQRDERITVALINGGHSADHSVPFELIDEQRASFAAYNITATPSAVLIDGDVNVVAAQARGAAAIGVLVGRAVQMSEQISDMPGFNRRGLLRRATVGMASVSALSAATYESAGKSSAAPDVNALEVDGAWLCNQTFALCTTAPCVPSATDPNISVCDCVVVNGYSVGFKSCSERAQSGRKVRSAFSTVNVNPNFAVLSCPSGVPWANCLDVECEIDPTNPAVAKCQCVTVTTGESLTFGGACETATCTSTIWSAATPDLPGSAQYRKGMKQLNQPVTFPATCPAPK</sequence>
<keyword evidence="3 5" id="KW-1133">Transmembrane helix</keyword>
<proteinExistence type="predicted"/>
<name>A0A7Z7IJ29_9MYCO</name>
<dbReference type="InterPro" id="IPR012336">
    <property type="entry name" value="Thioredoxin-like_fold"/>
</dbReference>
<feature type="transmembrane region" description="Helical" evidence="5">
    <location>
        <begin position="72"/>
        <end position="91"/>
    </location>
</feature>
<dbReference type="GO" id="GO:0016020">
    <property type="term" value="C:membrane"/>
    <property type="evidence" value="ECO:0007669"/>
    <property type="project" value="UniProtKB-SubCell"/>
</dbReference>
<dbReference type="AlphaFoldDB" id="A0A7Z7IJ29"/>
<evidence type="ECO:0008006" key="10">
    <source>
        <dbReference type="Google" id="ProtNLM"/>
    </source>
</evidence>
<evidence type="ECO:0000256" key="3">
    <source>
        <dbReference type="ARBA" id="ARBA00022989"/>
    </source>
</evidence>
<feature type="domain" description="Thioredoxin-like fold" evidence="7">
    <location>
        <begin position="185"/>
        <end position="273"/>
    </location>
</feature>
<protein>
    <recommendedName>
        <fullName evidence="10">Methylamine utilization protein MauE</fullName>
    </recommendedName>
</protein>
<dbReference type="SUPFAM" id="SSF52833">
    <property type="entry name" value="Thioredoxin-like"/>
    <property type="match status" value="1"/>
</dbReference>
<evidence type="ECO:0000259" key="6">
    <source>
        <dbReference type="Pfam" id="PF07291"/>
    </source>
</evidence>
<evidence type="ECO:0000256" key="1">
    <source>
        <dbReference type="ARBA" id="ARBA00004141"/>
    </source>
</evidence>
<dbReference type="Proteomes" id="UP000554965">
    <property type="component" value="Unassembled WGS sequence"/>
</dbReference>
<keyword evidence="4 5" id="KW-0472">Membrane</keyword>
<dbReference type="RefSeq" id="WP_186241707.1">
    <property type="nucleotide sequence ID" value="NZ_OCTY01000002.1"/>
</dbReference>
<keyword evidence="2 5" id="KW-0812">Transmembrane</keyword>
<keyword evidence="9" id="KW-1185">Reference proteome</keyword>
<evidence type="ECO:0000256" key="2">
    <source>
        <dbReference type="ARBA" id="ARBA00022692"/>
    </source>
</evidence>
<evidence type="ECO:0000256" key="4">
    <source>
        <dbReference type="ARBA" id="ARBA00023136"/>
    </source>
</evidence>
<dbReference type="Gene3D" id="3.40.30.10">
    <property type="entry name" value="Glutaredoxin"/>
    <property type="match status" value="1"/>
</dbReference>
<feature type="transmembrane region" description="Helical" evidence="5">
    <location>
        <begin position="47"/>
        <end position="65"/>
    </location>
</feature>
<dbReference type="InterPro" id="IPR009908">
    <property type="entry name" value="Methylamine_util_MauE"/>
</dbReference>
<evidence type="ECO:0000313" key="9">
    <source>
        <dbReference type="Proteomes" id="UP000554965"/>
    </source>
</evidence>
<evidence type="ECO:0000259" key="7">
    <source>
        <dbReference type="Pfam" id="PF13098"/>
    </source>
</evidence>
<feature type="domain" description="Methylamine utilisation protein MauE" evidence="6">
    <location>
        <begin position="4"/>
        <end position="128"/>
    </location>
</feature>
<comment type="subcellular location">
    <subcellularLocation>
        <location evidence="1">Membrane</location>
        <topology evidence="1">Multi-pass membrane protein</topology>
    </subcellularLocation>
</comment>
<comment type="caution">
    <text evidence="8">The sequence shown here is derived from an EMBL/GenBank/DDBJ whole genome shotgun (WGS) entry which is preliminary data.</text>
</comment>
<dbReference type="Pfam" id="PF07291">
    <property type="entry name" value="MauE"/>
    <property type="match status" value="1"/>
</dbReference>
<dbReference type="PROSITE" id="PS00194">
    <property type="entry name" value="THIOREDOXIN_1"/>
    <property type="match status" value="1"/>
</dbReference>
<dbReference type="InterPro" id="IPR017937">
    <property type="entry name" value="Thioredoxin_CS"/>
</dbReference>
<accession>A0A7Z7IJ29</accession>
<dbReference type="EMBL" id="OCTY01000002">
    <property type="protein sequence ID" value="SOJ53465.1"/>
    <property type="molecule type" value="Genomic_DNA"/>
</dbReference>
<gene>
    <name evidence="8" type="ORF">MSIMFB_00968</name>
</gene>
<evidence type="ECO:0000313" key="8">
    <source>
        <dbReference type="EMBL" id="SOJ53465.1"/>
    </source>
</evidence>